<dbReference type="SUPFAM" id="SSF55486">
    <property type="entry name" value="Metalloproteases ('zincins'), catalytic domain"/>
    <property type="match status" value="1"/>
</dbReference>
<feature type="compositionally biased region" description="Acidic residues" evidence="1">
    <location>
        <begin position="69"/>
        <end position="115"/>
    </location>
</feature>
<evidence type="ECO:0000259" key="4">
    <source>
        <dbReference type="Pfam" id="PF17148"/>
    </source>
</evidence>
<name>A0A6B0TQ68_9RHOB</name>
<evidence type="ECO:0000313" key="6">
    <source>
        <dbReference type="Proteomes" id="UP000436016"/>
    </source>
</evidence>
<evidence type="ECO:0000256" key="1">
    <source>
        <dbReference type="SAM" id="MobiDB-lite"/>
    </source>
</evidence>
<dbReference type="Gene3D" id="3.40.390.10">
    <property type="entry name" value="Collagenase (Catalytic Domain)"/>
    <property type="match status" value="1"/>
</dbReference>
<evidence type="ECO:0000313" key="5">
    <source>
        <dbReference type="EMBL" id="MXU63935.1"/>
    </source>
</evidence>
<comment type="caution">
    <text evidence="5">The sequence shown here is derived from an EMBL/GenBank/DDBJ whole genome shotgun (WGS) entry which is preliminary data.</text>
</comment>
<dbReference type="Pfam" id="PF16313">
    <property type="entry name" value="DUF4953"/>
    <property type="match status" value="1"/>
</dbReference>
<feature type="domain" description="DUF5117" evidence="4">
    <location>
        <begin position="270"/>
        <end position="416"/>
    </location>
</feature>
<dbReference type="AlphaFoldDB" id="A0A6B0TQ68"/>
<feature type="signal peptide" evidence="2">
    <location>
        <begin position="1"/>
        <end position="29"/>
    </location>
</feature>
<dbReference type="EMBL" id="WUWG01000001">
    <property type="protein sequence ID" value="MXU63935.1"/>
    <property type="molecule type" value="Genomic_DNA"/>
</dbReference>
<dbReference type="InterPro" id="IPR033413">
    <property type="entry name" value="DUF5117"/>
</dbReference>
<dbReference type="GO" id="GO:0008237">
    <property type="term" value="F:metallopeptidase activity"/>
    <property type="evidence" value="ECO:0007669"/>
    <property type="project" value="InterPro"/>
</dbReference>
<gene>
    <name evidence="5" type="ORF">GSH16_00650</name>
</gene>
<proteinExistence type="predicted"/>
<reference evidence="5 6" key="1">
    <citation type="submission" date="2019-12" db="EMBL/GenBank/DDBJ databases">
        <title>Strain KN286 was isolated from seawater, which was collected from Caroline Seamount in the tropical western Pacific.</title>
        <authorList>
            <person name="Wang Q."/>
        </authorList>
    </citation>
    <scope>NUCLEOTIDE SEQUENCE [LARGE SCALE GENOMIC DNA]</scope>
    <source>
        <strain evidence="5 6">KN286</strain>
    </source>
</reference>
<keyword evidence="2" id="KW-0732">Signal</keyword>
<protein>
    <submittedName>
        <fullName evidence="5">DUF5117 domain-containing protein</fullName>
    </submittedName>
</protein>
<evidence type="ECO:0000259" key="3">
    <source>
        <dbReference type="Pfam" id="PF16313"/>
    </source>
</evidence>
<accession>A0A6B0TQ68</accession>
<feature type="domain" description="EcxA zinc-binding" evidence="3">
    <location>
        <begin position="550"/>
        <end position="850"/>
    </location>
</feature>
<organism evidence="5 6">
    <name type="scientific">Oceanomicrobium pacificus</name>
    <dbReference type="NCBI Taxonomy" id="2692916"/>
    <lineage>
        <taxon>Bacteria</taxon>
        <taxon>Pseudomonadati</taxon>
        <taxon>Pseudomonadota</taxon>
        <taxon>Alphaproteobacteria</taxon>
        <taxon>Rhodobacterales</taxon>
        <taxon>Paracoccaceae</taxon>
        <taxon>Oceanomicrobium</taxon>
    </lineage>
</organism>
<feature type="chain" id="PRO_5025352901" evidence="2">
    <location>
        <begin position="30"/>
        <end position="964"/>
    </location>
</feature>
<feature type="region of interest" description="Disordered" evidence="1">
    <location>
        <begin position="63"/>
        <end position="145"/>
    </location>
</feature>
<sequence length="964" mass="103728">MPSVAFLLRSVTALSLAAGGVVLAAPAMAQSSGDAPTAEAAEQLLRDLLPADAQPLLDALTGAASADQGESDAPVEEEAPAGDTPAEEAPAEEVPAEDPPAEEVPAEDPDTEPPAEDAPAGEAAPETAPAADEAAAEAPTDATPDAPQTIAEFLEAAGAEARGEGPAQIYTASGNTYLHVPSGLFNTMFHWYAEAVQLPSDAVSIIGNAVGETLAQLERRGPVVFVRDLGSGLDKRTARTELPDELPAGDDAAAEAENGIDGRHGEAKLDPLEASLSDAGLGPIILALPVLAEDEDGSVLVDLTAAFSSDIPGRLSAQNHLTRIGEQVIAPDPTRSYVDRALSFPENLSIRSHLTFAGPAGPVSMVVGHALAALPATPMAAREFNPEVGYFKTSFVEYGGPNVVEDRAIILRHRLEHADPDATGARDPKVPIVYYVSREVPERWRDAIKAGVEMWQPAFEEAGFTNAIIARDAPTVEEDPDWSPEDTRYNVIRWIAQPFANAMGPVTYDPRSGEILGAHILLWPQVLDVFSRYYFVLHSSVDPEAASYPLSEERMQDLMTYVVAHEVGHTLGLRHNHLASTAYTVAELRDPVFANENGPNASIMAYGRWNQAAQPGDGVTKFFPGLGPYDLFAIKWGYQPLEGLDEAARAARLAEEADAASRDRRLRWAAVEAPDEQIDQFDPRVQRENVGADRIEATRLGIARLADALRNAEVTTGGDLDRIRQIYDEVMSRQATFINSVATLVGGVERHPGETPLFRPVPTGMQAEAVRFLMTEAPASFDRFTEPNFLFALQPAGQFRRADGYRALIIDELLSGPRLALLEMQERADPEAYGVSDLADDMLAALFDDPDAADLSRRKMQRIFLEETQKLLAPPEIDTEVMATIVGMLTGGDAYQLQIELASGRNTGFPAWATDRLPDLARRLDLAARETEGDLSRHYAYLADWIGDALDSPPPAEAPQLLAE</sequence>
<dbReference type="CDD" id="cd04276">
    <property type="entry name" value="ZnMc_MMP_like_2"/>
    <property type="match status" value="1"/>
</dbReference>
<dbReference type="InterPro" id="IPR034032">
    <property type="entry name" value="Zn_MMP-like_bac"/>
</dbReference>
<dbReference type="InterPro" id="IPR024079">
    <property type="entry name" value="MetalloPept_cat_dom_sf"/>
</dbReference>
<dbReference type="PANTHER" id="PTHR38478:SF1">
    <property type="entry name" value="ZINC DEPENDENT METALLOPROTEASE DOMAIN LIPOPROTEIN"/>
    <property type="match status" value="1"/>
</dbReference>
<keyword evidence="6" id="KW-1185">Reference proteome</keyword>
<dbReference type="RefSeq" id="WP_160850927.1">
    <property type="nucleotide sequence ID" value="NZ_WUWG01000001.1"/>
</dbReference>
<dbReference type="Pfam" id="PF17148">
    <property type="entry name" value="DUF5117"/>
    <property type="match status" value="1"/>
</dbReference>
<dbReference type="InterPro" id="IPR032534">
    <property type="entry name" value="EcxA_zinc-bd"/>
</dbReference>
<dbReference type="PANTHER" id="PTHR38478">
    <property type="entry name" value="PEPTIDASE M1A AND M12B"/>
    <property type="match status" value="1"/>
</dbReference>
<feature type="compositionally biased region" description="Low complexity" evidence="1">
    <location>
        <begin position="117"/>
        <end position="145"/>
    </location>
</feature>
<evidence type="ECO:0000256" key="2">
    <source>
        <dbReference type="SAM" id="SignalP"/>
    </source>
</evidence>
<dbReference type="Proteomes" id="UP000436016">
    <property type="component" value="Unassembled WGS sequence"/>
</dbReference>